<protein>
    <submittedName>
        <fullName evidence="2">Uncharacterized protein</fullName>
    </submittedName>
</protein>
<accession>A0A3N4ITV1</accession>
<name>A0A3N4ITV1_9PEZI</name>
<keyword evidence="1" id="KW-0812">Transmembrane</keyword>
<dbReference type="Proteomes" id="UP000276215">
    <property type="component" value="Unassembled WGS sequence"/>
</dbReference>
<sequence length="162" mass="18520">MESLFSVFSPAYRCHRSLVQRLFYLTNHDLIKHNHQVSFRLVPSLAVCCLSFNISLYLYLLTPPPLIIDRTPIRLSHALTLSWSFFYSIRFFPRVIGGIVFLAGLAGVQNAEQQHQYKCGKHVYVEALRLASDQTCWSSGRYLPSVHEHRAIGVIPVNSELT</sequence>
<evidence type="ECO:0000313" key="2">
    <source>
        <dbReference type="EMBL" id="RPA89195.1"/>
    </source>
</evidence>
<evidence type="ECO:0000256" key="1">
    <source>
        <dbReference type="SAM" id="Phobius"/>
    </source>
</evidence>
<gene>
    <name evidence="2" type="ORF">L873DRAFT_705756</name>
</gene>
<keyword evidence="1" id="KW-1133">Transmembrane helix</keyword>
<keyword evidence="1" id="KW-0472">Membrane</keyword>
<reference evidence="2 3" key="1">
    <citation type="journal article" date="2018" name="Nat. Ecol. Evol.">
        <title>Pezizomycetes genomes reveal the molecular basis of ectomycorrhizal truffle lifestyle.</title>
        <authorList>
            <person name="Murat C."/>
            <person name="Payen T."/>
            <person name="Noel B."/>
            <person name="Kuo A."/>
            <person name="Morin E."/>
            <person name="Chen J."/>
            <person name="Kohler A."/>
            <person name="Krizsan K."/>
            <person name="Balestrini R."/>
            <person name="Da Silva C."/>
            <person name="Montanini B."/>
            <person name="Hainaut M."/>
            <person name="Levati E."/>
            <person name="Barry K.W."/>
            <person name="Belfiori B."/>
            <person name="Cichocki N."/>
            <person name="Clum A."/>
            <person name="Dockter R.B."/>
            <person name="Fauchery L."/>
            <person name="Guy J."/>
            <person name="Iotti M."/>
            <person name="Le Tacon F."/>
            <person name="Lindquist E.A."/>
            <person name="Lipzen A."/>
            <person name="Malagnac F."/>
            <person name="Mello A."/>
            <person name="Molinier V."/>
            <person name="Miyauchi S."/>
            <person name="Poulain J."/>
            <person name="Riccioni C."/>
            <person name="Rubini A."/>
            <person name="Sitrit Y."/>
            <person name="Splivallo R."/>
            <person name="Traeger S."/>
            <person name="Wang M."/>
            <person name="Zifcakova L."/>
            <person name="Wipf D."/>
            <person name="Zambonelli A."/>
            <person name="Paolocci F."/>
            <person name="Nowrousian M."/>
            <person name="Ottonello S."/>
            <person name="Baldrian P."/>
            <person name="Spatafora J.W."/>
            <person name="Henrissat B."/>
            <person name="Nagy L.G."/>
            <person name="Aury J.M."/>
            <person name="Wincker P."/>
            <person name="Grigoriev I.V."/>
            <person name="Bonfante P."/>
            <person name="Martin F.M."/>
        </authorList>
    </citation>
    <scope>NUCLEOTIDE SEQUENCE [LARGE SCALE GENOMIC DNA]</scope>
    <source>
        <strain evidence="2 3">120613-1</strain>
    </source>
</reference>
<organism evidence="2 3">
    <name type="scientific">Choiromyces venosus 120613-1</name>
    <dbReference type="NCBI Taxonomy" id="1336337"/>
    <lineage>
        <taxon>Eukaryota</taxon>
        <taxon>Fungi</taxon>
        <taxon>Dikarya</taxon>
        <taxon>Ascomycota</taxon>
        <taxon>Pezizomycotina</taxon>
        <taxon>Pezizomycetes</taxon>
        <taxon>Pezizales</taxon>
        <taxon>Tuberaceae</taxon>
        <taxon>Choiromyces</taxon>
    </lineage>
</organism>
<feature type="transmembrane region" description="Helical" evidence="1">
    <location>
        <begin position="41"/>
        <end position="60"/>
    </location>
</feature>
<feature type="transmembrane region" description="Helical" evidence="1">
    <location>
        <begin position="91"/>
        <end position="108"/>
    </location>
</feature>
<evidence type="ECO:0000313" key="3">
    <source>
        <dbReference type="Proteomes" id="UP000276215"/>
    </source>
</evidence>
<proteinExistence type="predicted"/>
<keyword evidence="3" id="KW-1185">Reference proteome</keyword>
<dbReference type="EMBL" id="ML120605">
    <property type="protein sequence ID" value="RPA89195.1"/>
    <property type="molecule type" value="Genomic_DNA"/>
</dbReference>
<dbReference type="AlphaFoldDB" id="A0A3N4ITV1"/>